<dbReference type="EMBL" id="KN837832">
    <property type="protein sequence ID" value="KIJ23036.1"/>
    <property type="molecule type" value="Genomic_DNA"/>
</dbReference>
<feature type="transmembrane region" description="Helical" evidence="1">
    <location>
        <begin position="42"/>
        <end position="64"/>
    </location>
</feature>
<evidence type="ECO:0000256" key="1">
    <source>
        <dbReference type="SAM" id="Phobius"/>
    </source>
</evidence>
<keyword evidence="3" id="KW-1185">Reference proteome</keyword>
<keyword evidence="1" id="KW-1133">Transmembrane helix</keyword>
<feature type="transmembrane region" description="Helical" evidence="1">
    <location>
        <begin position="16"/>
        <end position="36"/>
    </location>
</feature>
<dbReference type="HOGENOM" id="CLU_2442295_0_0_1"/>
<keyword evidence="1" id="KW-0472">Membrane</keyword>
<dbReference type="AlphaFoldDB" id="A0A0C9UC65"/>
<accession>A0A0C9UC65</accession>
<organism evidence="2 3">
    <name type="scientific">Sphaerobolus stellatus (strain SS14)</name>
    <dbReference type="NCBI Taxonomy" id="990650"/>
    <lineage>
        <taxon>Eukaryota</taxon>
        <taxon>Fungi</taxon>
        <taxon>Dikarya</taxon>
        <taxon>Basidiomycota</taxon>
        <taxon>Agaricomycotina</taxon>
        <taxon>Agaricomycetes</taxon>
        <taxon>Phallomycetidae</taxon>
        <taxon>Geastrales</taxon>
        <taxon>Sphaerobolaceae</taxon>
        <taxon>Sphaerobolus</taxon>
    </lineage>
</organism>
<dbReference type="Proteomes" id="UP000054279">
    <property type="component" value="Unassembled WGS sequence"/>
</dbReference>
<gene>
    <name evidence="2" type="ORF">M422DRAFT_276469</name>
</gene>
<evidence type="ECO:0000313" key="3">
    <source>
        <dbReference type="Proteomes" id="UP000054279"/>
    </source>
</evidence>
<reference evidence="2 3" key="1">
    <citation type="submission" date="2014-06" db="EMBL/GenBank/DDBJ databases">
        <title>Evolutionary Origins and Diversification of the Mycorrhizal Mutualists.</title>
        <authorList>
            <consortium name="DOE Joint Genome Institute"/>
            <consortium name="Mycorrhizal Genomics Consortium"/>
            <person name="Kohler A."/>
            <person name="Kuo A."/>
            <person name="Nagy L.G."/>
            <person name="Floudas D."/>
            <person name="Copeland A."/>
            <person name="Barry K.W."/>
            <person name="Cichocki N."/>
            <person name="Veneault-Fourrey C."/>
            <person name="LaButti K."/>
            <person name="Lindquist E.A."/>
            <person name="Lipzen A."/>
            <person name="Lundell T."/>
            <person name="Morin E."/>
            <person name="Murat C."/>
            <person name="Riley R."/>
            <person name="Ohm R."/>
            <person name="Sun H."/>
            <person name="Tunlid A."/>
            <person name="Henrissat B."/>
            <person name="Grigoriev I.V."/>
            <person name="Hibbett D.S."/>
            <person name="Martin F."/>
        </authorList>
    </citation>
    <scope>NUCLEOTIDE SEQUENCE [LARGE SCALE GENOMIC DNA]</scope>
    <source>
        <strain evidence="2 3">SS14</strain>
    </source>
</reference>
<proteinExistence type="predicted"/>
<evidence type="ECO:0000313" key="2">
    <source>
        <dbReference type="EMBL" id="KIJ23036.1"/>
    </source>
</evidence>
<sequence length="90" mass="9997">MSRSTHGMRNLDHPVLTVYNGVLIIPDEILVIWTQYIGLGSMLYLLAKIAMIIELSLSLVFVLNTGYISFKVAMPSPFASKWPESSVTPV</sequence>
<protein>
    <submittedName>
        <fullName evidence="2">Uncharacterized protein</fullName>
    </submittedName>
</protein>
<keyword evidence="1" id="KW-0812">Transmembrane</keyword>
<name>A0A0C9UC65_SPHS4</name>